<evidence type="ECO:0000256" key="1">
    <source>
        <dbReference type="SAM" id="Phobius"/>
    </source>
</evidence>
<keyword evidence="3" id="KW-1185">Reference proteome</keyword>
<dbReference type="AlphaFoldDB" id="A0A1A9VDB0"/>
<dbReference type="Proteomes" id="UP000078200">
    <property type="component" value="Unassembled WGS sequence"/>
</dbReference>
<name>A0A1A9VDB0_GLOAU</name>
<dbReference type="EnsemblMetazoa" id="GAUT033620-RA">
    <property type="protein sequence ID" value="GAUT033620-PA"/>
    <property type="gene ID" value="GAUT033620"/>
</dbReference>
<keyword evidence="1" id="KW-0472">Membrane</keyword>
<proteinExistence type="predicted"/>
<evidence type="ECO:0000313" key="3">
    <source>
        <dbReference type="Proteomes" id="UP000078200"/>
    </source>
</evidence>
<dbReference type="VEuPathDB" id="VectorBase:GAUT033620"/>
<evidence type="ECO:0000313" key="2">
    <source>
        <dbReference type="EnsemblMetazoa" id="GAUT033620-PA"/>
    </source>
</evidence>
<organism evidence="2 3">
    <name type="scientific">Glossina austeni</name>
    <name type="common">Savannah tsetse fly</name>
    <dbReference type="NCBI Taxonomy" id="7395"/>
    <lineage>
        <taxon>Eukaryota</taxon>
        <taxon>Metazoa</taxon>
        <taxon>Ecdysozoa</taxon>
        <taxon>Arthropoda</taxon>
        <taxon>Hexapoda</taxon>
        <taxon>Insecta</taxon>
        <taxon>Pterygota</taxon>
        <taxon>Neoptera</taxon>
        <taxon>Endopterygota</taxon>
        <taxon>Diptera</taxon>
        <taxon>Brachycera</taxon>
        <taxon>Muscomorpha</taxon>
        <taxon>Hippoboscoidea</taxon>
        <taxon>Glossinidae</taxon>
        <taxon>Glossina</taxon>
    </lineage>
</organism>
<keyword evidence="1" id="KW-1133">Transmembrane helix</keyword>
<sequence>MIIIDLPSRNPSLSGTAGLGRSTFLEKRDVILAKNSKAVSPKLDVAMASKHVPSMGVSDYPIHVAPATGVGKYSGEISSKLSDDPAVKRGMLINPTRVVSSLLLRDHTDFVVGVAPFNISSSRTIGSFNIMVPSEYLDFIFYKSLWPVDILLKEFTSWRKSALPVAHGPPASLSSVSIASKSLLPTSPARLLAEVVRRENCQCFFKFFPNTGLKTRIGGGAEILIIRCLELGGDVPIATHSSLTASLVDVYNAENTMFIAIYSIIFYLILLYYAETCIVSMLLK</sequence>
<accession>A0A1A9VDB0</accession>
<reference evidence="2" key="1">
    <citation type="submission" date="2020-05" db="UniProtKB">
        <authorList>
            <consortium name="EnsemblMetazoa"/>
        </authorList>
    </citation>
    <scope>IDENTIFICATION</scope>
    <source>
        <strain evidence="2">TTRI</strain>
    </source>
</reference>
<protein>
    <submittedName>
        <fullName evidence="2">Uncharacterized protein</fullName>
    </submittedName>
</protein>
<keyword evidence="1" id="KW-0812">Transmembrane</keyword>
<feature type="transmembrane region" description="Helical" evidence="1">
    <location>
        <begin position="259"/>
        <end position="283"/>
    </location>
</feature>